<protein>
    <recommendedName>
        <fullName evidence="3">Head-tail adaptor protein</fullName>
    </recommendedName>
</protein>
<dbReference type="Proteomes" id="UP000468735">
    <property type="component" value="Unassembled WGS sequence"/>
</dbReference>
<gene>
    <name evidence="1" type="ORF">F8566_30265</name>
</gene>
<evidence type="ECO:0008006" key="3">
    <source>
        <dbReference type="Google" id="ProtNLM"/>
    </source>
</evidence>
<evidence type="ECO:0000313" key="1">
    <source>
        <dbReference type="EMBL" id="KAB2344876.1"/>
    </source>
</evidence>
<accession>A0A6H9YVZ0</accession>
<dbReference type="OrthoDB" id="3483774at2"/>
<dbReference type="AlphaFoldDB" id="A0A6H9YVZ0"/>
<name>A0A6H9YVZ0_9ACTN</name>
<organism evidence="1 2">
    <name type="scientific">Actinomadura rudentiformis</name>
    <dbReference type="NCBI Taxonomy" id="359158"/>
    <lineage>
        <taxon>Bacteria</taxon>
        <taxon>Bacillati</taxon>
        <taxon>Actinomycetota</taxon>
        <taxon>Actinomycetes</taxon>
        <taxon>Streptosporangiales</taxon>
        <taxon>Thermomonosporaceae</taxon>
        <taxon>Actinomadura</taxon>
    </lineage>
</organism>
<proteinExistence type="predicted"/>
<dbReference type="EMBL" id="WBMT01000015">
    <property type="protein sequence ID" value="KAB2344876.1"/>
    <property type="molecule type" value="Genomic_DNA"/>
</dbReference>
<dbReference type="RefSeq" id="WP_151565244.1">
    <property type="nucleotide sequence ID" value="NZ_WBMT01000015.1"/>
</dbReference>
<sequence length="119" mass="12315">MGNPVGAVMGLLAATLGPDSLTVIQPGPTDAHGDPAGPDARALVAGCQVQPAGSTENNDSGDTVTTRMRVYAPAYAPVTATSRIEWNTLPWDVEGEPQVWPGPTGAPHHMEFVIVRTTG</sequence>
<keyword evidence="2" id="KW-1185">Reference proteome</keyword>
<comment type="caution">
    <text evidence="1">The sequence shown here is derived from an EMBL/GenBank/DDBJ whole genome shotgun (WGS) entry which is preliminary data.</text>
</comment>
<reference evidence="1 2" key="1">
    <citation type="submission" date="2019-09" db="EMBL/GenBank/DDBJ databases">
        <title>Actinomadura physcomitrii sp. nov., a novel actinomycete isolated from moss [Physcomitrium sphaericum (Ludw) Fuernr].</title>
        <authorList>
            <person name="Zhuang X."/>
            <person name="Liu C."/>
        </authorList>
    </citation>
    <scope>NUCLEOTIDE SEQUENCE [LARGE SCALE GENOMIC DNA]</scope>
    <source>
        <strain evidence="1 2">HMC1</strain>
    </source>
</reference>
<evidence type="ECO:0000313" key="2">
    <source>
        <dbReference type="Proteomes" id="UP000468735"/>
    </source>
</evidence>